<dbReference type="Proteomes" id="UP000750711">
    <property type="component" value="Unassembled WGS sequence"/>
</dbReference>
<feature type="non-terminal residue" evidence="2">
    <location>
        <position position="1"/>
    </location>
</feature>
<comment type="caution">
    <text evidence="2">The sequence shown here is derived from an EMBL/GenBank/DDBJ whole genome shotgun (WGS) entry which is preliminary data.</text>
</comment>
<protein>
    <recommendedName>
        <fullName evidence="4">Endoglucanase</fullName>
    </recommendedName>
</protein>
<keyword evidence="3" id="KW-1185">Reference proteome</keyword>
<reference evidence="2" key="1">
    <citation type="submission" date="2021-03" db="EMBL/GenBank/DDBJ databases">
        <title>Comparative genomics and phylogenomic investigation of the class Geoglossomycetes provide insights into ecological specialization and systematics.</title>
        <authorList>
            <person name="Melie T."/>
            <person name="Pirro S."/>
            <person name="Miller A.N."/>
            <person name="Quandt A."/>
        </authorList>
    </citation>
    <scope>NUCLEOTIDE SEQUENCE</scope>
    <source>
        <strain evidence="2">CAQ_001_2017</strain>
    </source>
</reference>
<accession>A0A9P8IJR2</accession>
<evidence type="ECO:0000313" key="2">
    <source>
        <dbReference type="EMBL" id="KAH0551738.1"/>
    </source>
</evidence>
<dbReference type="PANTHER" id="PTHR36182">
    <property type="entry name" value="PROTEIN, PUTATIVE (AFU_ORTHOLOGUE AFUA_6G10930)-RELATED"/>
    <property type="match status" value="1"/>
</dbReference>
<proteinExistence type="predicted"/>
<dbReference type="Gene3D" id="2.70.50.70">
    <property type="match status" value="1"/>
</dbReference>
<feature type="region of interest" description="Disordered" evidence="1">
    <location>
        <begin position="154"/>
        <end position="180"/>
    </location>
</feature>
<dbReference type="EMBL" id="JAGHQM010001805">
    <property type="protein sequence ID" value="KAH0551738.1"/>
    <property type="molecule type" value="Genomic_DNA"/>
</dbReference>
<name>A0A9P8IJR2_9PEZI</name>
<feature type="region of interest" description="Disordered" evidence="1">
    <location>
        <begin position="219"/>
        <end position="259"/>
    </location>
</feature>
<evidence type="ECO:0008006" key="4">
    <source>
        <dbReference type="Google" id="ProtNLM"/>
    </source>
</evidence>
<gene>
    <name evidence="2" type="ORF">GP486_007043</name>
</gene>
<evidence type="ECO:0000256" key="1">
    <source>
        <dbReference type="SAM" id="MobiDB-lite"/>
    </source>
</evidence>
<feature type="compositionally biased region" description="Low complexity" evidence="1">
    <location>
        <begin position="243"/>
        <end position="259"/>
    </location>
</feature>
<evidence type="ECO:0000313" key="3">
    <source>
        <dbReference type="Proteomes" id="UP000750711"/>
    </source>
</evidence>
<sequence length="259" mass="26544">MAQPPSINYKTNPNVGSGVENYDYTTPLSNSGSDYPCKGELKYLGSKAAASVANYAPGGPFTIKLDGDATHSGGSCQASLSYDKGSTFTVIKSWIGDCPHMQPGSDQTLTGQIPSNAPAGDEVIFAWTWFNELGNREMYMNCAVVTIGGHASSRRHLEDDDDDSPSGGLDNSTRANALTPRAGLSGPTIFLANIGNGCGTVESKDVVFPTPGSAVQYGGNSAMRASPTGTCNGQKFTGGAVTGGDSSSGSSSGMPGDNS</sequence>
<dbReference type="PANTHER" id="PTHR36182:SF1">
    <property type="entry name" value="PROTEIN, PUTATIVE (AFU_ORTHOLOGUE AFUA_6G10930)-RELATED"/>
    <property type="match status" value="1"/>
</dbReference>
<dbReference type="AlphaFoldDB" id="A0A9P8IJR2"/>
<organism evidence="2 3">
    <name type="scientific">Trichoglossum hirsutum</name>
    <dbReference type="NCBI Taxonomy" id="265104"/>
    <lineage>
        <taxon>Eukaryota</taxon>
        <taxon>Fungi</taxon>
        <taxon>Dikarya</taxon>
        <taxon>Ascomycota</taxon>
        <taxon>Pezizomycotina</taxon>
        <taxon>Geoglossomycetes</taxon>
        <taxon>Geoglossales</taxon>
        <taxon>Geoglossaceae</taxon>
        <taxon>Trichoglossum</taxon>
    </lineage>
</organism>